<feature type="transmembrane region" description="Helical" evidence="6">
    <location>
        <begin position="29"/>
        <end position="51"/>
    </location>
</feature>
<keyword evidence="9" id="KW-1185">Reference proteome</keyword>
<accession>A0ABY5BTH7</accession>
<keyword evidence="3 6" id="KW-0812">Transmembrane</keyword>
<feature type="transmembrane region" description="Helical" evidence="6">
    <location>
        <begin position="63"/>
        <end position="81"/>
    </location>
</feature>
<evidence type="ECO:0000256" key="4">
    <source>
        <dbReference type="ARBA" id="ARBA00022989"/>
    </source>
</evidence>
<dbReference type="PANTHER" id="PTHR23530">
    <property type="entry name" value="TRANSPORT PROTEIN-RELATED"/>
    <property type="match status" value="1"/>
</dbReference>
<feature type="transmembrane region" description="Helical" evidence="6">
    <location>
        <begin position="292"/>
        <end position="311"/>
    </location>
</feature>
<dbReference type="PROSITE" id="PS50850">
    <property type="entry name" value="MFS"/>
    <property type="match status" value="1"/>
</dbReference>
<keyword evidence="5 6" id="KW-0472">Membrane</keyword>
<feature type="transmembrane region" description="Helical" evidence="6">
    <location>
        <begin position="358"/>
        <end position="378"/>
    </location>
</feature>
<evidence type="ECO:0000259" key="7">
    <source>
        <dbReference type="PROSITE" id="PS50850"/>
    </source>
</evidence>
<organism evidence="8 9">
    <name type="scientific">Fructilactobacillus hinvesii</name>
    <dbReference type="NCBI Taxonomy" id="2940300"/>
    <lineage>
        <taxon>Bacteria</taxon>
        <taxon>Bacillati</taxon>
        <taxon>Bacillota</taxon>
        <taxon>Bacilli</taxon>
        <taxon>Lactobacillales</taxon>
        <taxon>Lactobacillaceae</taxon>
        <taxon>Fructilactobacillus</taxon>
    </lineage>
</organism>
<feature type="domain" description="Major facilitator superfamily (MFS) profile" evidence="7">
    <location>
        <begin position="1"/>
        <end position="382"/>
    </location>
</feature>
<evidence type="ECO:0000256" key="1">
    <source>
        <dbReference type="ARBA" id="ARBA00004651"/>
    </source>
</evidence>
<dbReference type="SUPFAM" id="SSF103473">
    <property type="entry name" value="MFS general substrate transporter"/>
    <property type="match status" value="1"/>
</dbReference>
<evidence type="ECO:0000313" key="8">
    <source>
        <dbReference type="EMBL" id="USS88432.1"/>
    </source>
</evidence>
<dbReference type="InterPro" id="IPR020846">
    <property type="entry name" value="MFS_dom"/>
</dbReference>
<keyword evidence="4 6" id="KW-1133">Transmembrane helix</keyword>
<feature type="transmembrane region" description="Helical" evidence="6">
    <location>
        <begin position="154"/>
        <end position="173"/>
    </location>
</feature>
<feature type="transmembrane region" description="Helical" evidence="6">
    <location>
        <begin position="323"/>
        <end position="346"/>
    </location>
</feature>
<proteinExistence type="predicted"/>
<dbReference type="InterPro" id="IPR011701">
    <property type="entry name" value="MFS"/>
</dbReference>
<feature type="transmembrane region" description="Helical" evidence="6">
    <location>
        <begin position="265"/>
        <end position="286"/>
    </location>
</feature>
<evidence type="ECO:0000256" key="3">
    <source>
        <dbReference type="ARBA" id="ARBA00022692"/>
    </source>
</evidence>
<gene>
    <name evidence="8" type="ORF">M3M39_02830</name>
</gene>
<dbReference type="InterPro" id="IPR053160">
    <property type="entry name" value="MFS_DHA3_Transporter"/>
</dbReference>
<feature type="transmembrane region" description="Helical" evidence="6">
    <location>
        <begin position="5"/>
        <end position="23"/>
    </location>
</feature>
<feature type="transmembrane region" description="Helical" evidence="6">
    <location>
        <begin position="205"/>
        <end position="226"/>
    </location>
</feature>
<reference evidence="8" key="1">
    <citation type="submission" date="2022-05" db="EMBL/GenBank/DDBJ databases">
        <authorList>
            <person name="Oliphant S.A."/>
            <person name="Watson-Haigh N.S."/>
            <person name="Sumby K.M."/>
            <person name="Gardner J.M."/>
            <person name="Jiranek V."/>
        </authorList>
    </citation>
    <scope>NUCLEOTIDE SEQUENCE</scope>
    <source>
        <strain evidence="8">KI11_C11</strain>
    </source>
</reference>
<dbReference type="EMBL" id="CP097118">
    <property type="protein sequence ID" value="USS88432.1"/>
    <property type="molecule type" value="Genomic_DNA"/>
</dbReference>
<keyword evidence="2" id="KW-0813">Transport</keyword>
<feature type="transmembrane region" description="Helical" evidence="6">
    <location>
        <begin position="87"/>
        <end position="111"/>
    </location>
</feature>
<name>A0ABY5BTH7_9LACO</name>
<sequence>MKKLLLYNGFSNIMLEVIVWMIYLKEQGWSVTEIALLEGLFTVAQAGFEFPAGIISDRIGHKAALLSGEIICVLYLITYFFPTVHWLIYIGFVLFALGLALISGTDVSLVYETAGTETDPQYLKALGYFNFMGILAMAFGNAVGGWIASYSWPLLFLLAIGTRIISGLLVLGLDAQQISGETTEVVTFKGIITRFLSFLRHERNFRWLVVAMSFSAAAVTLSYQYGPLMLRELHFSTQLISLVFGGLALVAAGLVLLVDRLTRVIAPHVLIMLLQMVSLLFFASFLTHNRMIVVLGLVVINVVFEMWHLLFENQIQDLAYEHTRASAFSLATFTESAILTVGSTLVSLLTTTMNLLNVVSYLGMGLLAIALLSMVSAWRHSSN</sequence>
<evidence type="ECO:0000256" key="5">
    <source>
        <dbReference type="ARBA" id="ARBA00023136"/>
    </source>
</evidence>
<evidence type="ECO:0000256" key="2">
    <source>
        <dbReference type="ARBA" id="ARBA00022448"/>
    </source>
</evidence>
<evidence type="ECO:0000313" key="9">
    <source>
        <dbReference type="Proteomes" id="UP001057025"/>
    </source>
</evidence>
<dbReference type="RefSeq" id="WP_252797718.1">
    <property type="nucleotide sequence ID" value="NZ_CP097118.1"/>
</dbReference>
<evidence type="ECO:0000256" key="6">
    <source>
        <dbReference type="SAM" id="Phobius"/>
    </source>
</evidence>
<dbReference type="InterPro" id="IPR036259">
    <property type="entry name" value="MFS_trans_sf"/>
</dbReference>
<dbReference type="Pfam" id="PF07690">
    <property type="entry name" value="MFS_1"/>
    <property type="match status" value="1"/>
</dbReference>
<feature type="transmembrane region" description="Helical" evidence="6">
    <location>
        <begin position="238"/>
        <end position="258"/>
    </location>
</feature>
<comment type="subcellular location">
    <subcellularLocation>
        <location evidence="1">Cell membrane</location>
        <topology evidence="1">Multi-pass membrane protein</topology>
    </subcellularLocation>
</comment>
<protein>
    <submittedName>
        <fullName evidence="8">MFS transporter</fullName>
    </submittedName>
</protein>
<dbReference type="PANTHER" id="PTHR23530:SF1">
    <property type="entry name" value="PERMEASE, MAJOR FACILITATOR SUPERFAMILY-RELATED"/>
    <property type="match status" value="1"/>
</dbReference>
<dbReference type="Gene3D" id="1.20.1250.20">
    <property type="entry name" value="MFS general substrate transporter like domains"/>
    <property type="match status" value="1"/>
</dbReference>
<dbReference type="Proteomes" id="UP001057025">
    <property type="component" value="Chromosome"/>
</dbReference>
<feature type="transmembrane region" description="Helical" evidence="6">
    <location>
        <begin position="123"/>
        <end position="148"/>
    </location>
</feature>